<evidence type="ECO:0000313" key="1">
    <source>
        <dbReference type="Ensembl" id="ENSCSAVP00000013354.1"/>
    </source>
</evidence>
<dbReference type="InterPro" id="IPR032675">
    <property type="entry name" value="LRR_dom_sf"/>
</dbReference>
<dbReference type="SUPFAM" id="SSF52047">
    <property type="entry name" value="RNI-like"/>
    <property type="match status" value="1"/>
</dbReference>
<dbReference type="GeneTree" id="ENSGT00940000160500"/>
<organism evidence="1 2">
    <name type="scientific">Ciona savignyi</name>
    <name type="common">Pacific transparent sea squirt</name>
    <dbReference type="NCBI Taxonomy" id="51511"/>
    <lineage>
        <taxon>Eukaryota</taxon>
        <taxon>Metazoa</taxon>
        <taxon>Chordata</taxon>
        <taxon>Tunicata</taxon>
        <taxon>Ascidiacea</taxon>
        <taxon>Phlebobranchia</taxon>
        <taxon>Cionidae</taxon>
        <taxon>Ciona</taxon>
    </lineage>
</organism>
<dbReference type="Proteomes" id="UP000007875">
    <property type="component" value="Unassembled WGS sequence"/>
</dbReference>
<keyword evidence="2" id="KW-1185">Reference proteome</keyword>
<dbReference type="OMA" id="DCTIDAI"/>
<dbReference type="HOGENOM" id="CLU_729483_0_0_1"/>
<dbReference type="Ensembl" id="ENSCSAVT00000013505.1">
    <property type="protein sequence ID" value="ENSCSAVP00000013354.1"/>
    <property type="gene ID" value="ENSCSAVG00000007832.1"/>
</dbReference>
<evidence type="ECO:0000313" key="2">
    <source>
        <dbReference type="Proteomes" id="UP000007875"/>
    </source>
</evidence>
<sequence>MSIAFCWQFRSATKAVLPICNSCIHKFYATQALKAHVETAVVPKKLPQIQEIIPDFPNVIQNASSSEIGFWQSERGLKVKDTLLTATGRLLRLFVSIERYNNYWESCVVQNARAVEKFNMYDEYVNTRHGAEWAACLLVLQLGGAVKLVTDDRWVDDADHFRTPKKKDCTIDAIDLRNSCVSYNGLRFLHRLGYVRYLNVADCPHFTNECMTRLHPLADTLEYLDVSGTQISPESFSYLRVFPRLRWLNLSRLQNPDKLTALLPYLYEILPPECVVVLNDNIAAERYGTLIPYRSSRDSNRDQSLDKNPGIGDPVVFNQIYGENALKVQDVSHVHQMWKTPKQSERRRTQLTAMNTHSKIAMKTLVEYIKKAEKYPPLL</sequence>
<dbReference type="STRING" id="51511.ENSCSAVP00000013354"/>
<proteinExistence type="predicted"/>
<name>H2Z6Z2_CIOSA</name>
<dbReference type="InParanoid" id="H2Z6Z2"/>
<accession>H2Z6Z2</accession>
<dbReference type="eggNOG" id="KOG3864">
    <property type="taxonomic scope" value="Eukaryota"/>
</dbReference>
<dbReference type="AlphaFoldDB" id="H2Z6Z2"/>
<protein>
    <submittedName>
        <fullName evidence="1">Uncharacterized protein</fullName>
    </submittedName>
</protein>
<reference evidence="1" key="2">
    <citation type="submission" date="2025-08" db="UniProtKB">
        <authorList>
            <consortium name="Ensembl"/>
        </authorList>
    </citation>
    <scope>IDENTIFICATION</scope>
</reference>
<reference evidence="1" key="3">
    <citation type="submission" date="2025-09" db="UniProtKB">
        <authorList>
            <consortium name="Ensembl"/>
        </authorList>
    </citation>
    <scope>IDENTIFICATION</scope>
</reference>
<reference evidence="2" key="1">
    <citation type="submission" date="2003-08" db="EMBL/GenBank/DDBJ databases">
        <authorList>
            <person name="Birren B."/>
            <person name="Nusbaum C."/>
            <person name="Abebe A."/>
            <person name="Abouelleil A."/>
            <person name="Adekoya E."/>
            <person name="Ait-zahra M."/>
            <person name="Allen N."/>
            <person name="Allen T."/>
            <person name="An P."/>
            <person name="Anderson M."/>
            <person name="Anderson S."/>
            <person name="Arachchi H."/>
            <person name="Armbruster J."/>
            <person name="Bachantsang P."/>
            <person name="Baldwin J."/>
            <person name="Barry A."/>
            <person name="Bayul T."/>
            <person name="Blitshsteyn B."/>
            <person name="Bloom T."/>
            <person name="Blye J."/>
            <person name="Boguslavskiy L."/>
            <person name="Borowsky M."/>
            <person name="Boukhgalter B."/>
            <person name="Brunache A."/>
            <person name="Butler J."/>
            <person name="Calixte N."/>
            <person name="Calvo S."/>
            <person name="Camarata J."/>
            <person name="Campo K."/>
            <person name="Chang J."/>
            <person name="Cheshatsang Y."/>
            <person name="Citroen M."/>
            <person name="Collymore A."/>
            <person name="Considine T."/>
            <person name="Cook A."/>
            <person name="Cooke P."/>
            <person name="Corum B."/>
            <person name="Cuomo C."/>
            <person name="David R."/>
            <person name="Dawoe T."/>
            <person name="Degray S."/>
            <person name="Dodge S."/>
            <person name="Dooley K."/>
            <person name="Dorje P."/>
            <person name="Dorjee K."/>
            <person name="Dorris L."/>
            <person name="Duffey N."/>
            <person name="Dupes A."/>
            <person name="Elkins T."/>
            <person name="Engels R."/>
            <person name="Erickson J."/>
            <person name="Farina A."/>
            <person name="Faro S."/>
            <person name="Ferreira P."/>
            <person name="Fischer H."/>
            <person name="Fitzgerald M."/>
            <person name="Foley K."/>
            <person name="Gage D."/>
            <person name="Galagan J."/>
            <person name="Gearin G."/>
            <person name="Gnerre S."/>
            <person name="Gnirke A."/>
            <person name="Goyette A."/>
            <person name="Graham J."/>
            <person name="Grandbois E."/>
            <person name="Gyaltsen K."/>
            <person name="Hafez N."/>
            <person name="Hagopian D."/>
            <person name="Hagos B."/>
            <person name="Hall J."/>
            <person name="Hatcher B."/>
            <person name="Heller A."/>
            <person name="Higgins H."/>
            <person name="Honan T."/>
            <person name="Horn A."/>
            <person name="Houde N."/>
            <person name="Hughes L."/>
            <person name="Hulme W."/>
            <person name="Husby E."/>
            <person name="Iliev I."/>
            <person name="Jaffe D."/>
            <person name="Jones C."/>
            <person name="Kamal M."/>
            <person name="Kamat A."/>
            <person name="Kamvysselis M."/>
            <person name="Karlsson E."/>
            <person name="Kells C."/>
            <person name="Kieu A."/>
            <person name="Kisner P."/>
            <person name="Kodira C."/>
            <person name="Kulbokas E."/>
            <person name="Labutti K."/>
            <person name="Lama D."/>
            <person name="Landers T."/>
            <person name="Leger J."/>
            <person name="Levine S."/>
            <person name="Lewis D."/>
            <person name="Lewis T."/>
            <person name="Lindblad-toh K."/>
            <person name="Liu X."/>
            <person name="Lokyitsang T."/>
            <person name="Lokyitsang Y."/>
            <person name="Lucien O."/>
            <person name="Lui A."/>
            <person name="Ma L.J."/>
            <person name="Mabbitt R."/>
            <person name="Macdonald J."/>
            <person name="Maclean C."/>
            <person name="Major J."/>
            <person name="Manning J."/>
            <person name="Marabella R."/>
            <person name="Maru K."/>
            <person name="Matthews C."/>
            <person name="Mauceli E."/>
            <person name="Mccarthy M."/>
            <person name="Mcdonough S."/>
            <person name="Mcghee T."/>
            <person name="Meldrim J."/>
            <person name="Meneus L."/>
            <person name="Mesirov J."/>
            <person name="Mihalev A."/>
            <person name="Mihova T."/>
            <person name="Mikkelsen T."/>
            <person name="Mlenga V."/>
            <person name="Moru K."/>
            <person name="Mozes J."/>
            <person name="Mulrain L."/>
            <person name="Munson G."/>
            <person name="Naylor J."/>
            <person name="Newes C."/>
            <person name="Nguyen C."/>
            <person name="Nguyen N."/>
            <person name="Nguyen T."/>
            <person name="Nicol R."/>
            <person name="Nielsen C."/>
            <person name="Nizzari M."/>
            <person name="Norbu C."/>
            <person name="Norbu N."/>
            <person name="O'donnell P."/>
            <person name="Okoawo O."/>
            <person name="O'leary S."/>
            <person name="Omotosho B."/>
            <person name="O'neill K."/>
            <person name="Osman S."/>
            <person name="Parker S."/>
            <person name="Perrin D."/>
            <person name="Phunkhang P."/>
            <person name="Piqani B."/>
            <person name="Purcell S."/>
            <person name="Rachupka T."/>
            <person name="Ramasamy U."/>
            <person name="Rameau R."/>
            <person name="Ray V."/>
            <person name="Raymond C."/>
            <person name="Retta R."/>
            <person name="Richardson S."/>
            <person name="Rise C."/>
            <person name="Rodriguez J."/>
            <person name="Rogers J."/>
            <person name="Rogov P."/>
            <person name="Rutman M."/>
            <person name="Schupbach R."/>
            <person name="Seaman C."/>
            <person name="Settipalli S."/>
            <person name="Sharpe T."/>
            <person name="Sheridan J."/>
            <person name="Sherpa N."/>
            <person name="Shi J."/>
            <person name="Smirnov S."/>
            <person name="Smith C."/>
            <person name="Sougnez C."/>
            <person name="Spencer B."/>
            <person name="Stalker J."/>
            <person name="Stange-thomann N."/>
            <person name="Stavropoulos S."/>
            <person name="Stetson K."/>
            <person name="Stone C."/>
            <person name="Stone S."/>
            <person name="Stubbs M."/>
            <person name="Talamas J."/>
            <person name="Tchuinga P."/>
            <person name="Tenzing P."/>
            <person name="Tesfaye S."/>
            <person name="Theodore J."/>
            <person name="Thoulutsang Y."/>
            <person name="Topham K."/>
            <person name="Towey S."/>
            <person name="Tsamla T."/>
            <person name="Tsomo N."/>
            <person name="Vallee D."/>
            <person name="Vassiliev H."/>
            <person name="Venkataraman V."/>
            <person name="Vinson J."/>
            <person name="Vo A."/>
            <person name="Wade C."/>
            <person name="Wang S."/>
            <person name="Wangchuk T."/>
            <person name="Wangdi T."/>
            <person name="Whittaker C."/>
            <person name="Wilkinson J."/>
            <person name="Wu Y."/>
            <person name="Wyman D."/>
            <person name="Yadav S."/>
            <person name="Yang S."/>
            <person name="Yang X."/>
            <person name="Yeager S."/>
            <person name="Yee E."/>
            <person name="Young G."/>
            <person name="Zainoun J."/>
            <person name="Zembeck L."/>
            <person name="Zimmer A."/>
            <person name="Zody M."/>
            <person name="Lander E."/>
        </authorList>
    </citation>
    <scope>NUCLEOTIDE SEQUENCE [LARGE SCALE GENOMIC DNA]</scope>
</reference>
<dbReference type="Gene3D" id="3.80.10.10">
    <property type="entry name" value="Ribonuclease Inhibitor"/>
    <property type="match status" value="1"/>
</dbReference>